<comment type="caution">
    <text evidence="1">The sequence shown here is derived from an EMBL/GenBank/DDBJ whole genome shotgun (WGS) entry which is preliminary data.</text>
</comment>
<proteinExistence type="predicted"/>
<evidence type="ECO:0000313" key="2">
    <source>
        <dbReference type="Proteomes" id="UP001367508"/>
    </source>
</evidence>
<keyword evidence="2" id="KW-1185">Reference proteome</keyword>
<reference evidence="1 2" key="1">
    <citation type="submission" date="2024-01" db="EMBL/GenBank/DDBJ databases">
        <title>The genomes of 5 underutilized Papilionoideae crops provide insights into root nodulation and disease resistanc.</title>
        <authorList>
            <person name="Jiang F."/>
        </authorList>
    </citation>
    <scope>NUCLEOTIDE SEQUENCE [LARGE SCALE GENOMIC DNA]</scope>
    <source>
        <strain evidence="1">LVBAO_FW01</strain>
        <tissue evidence="1">Leaves</tissue>
    </source>
</reference>
<name>A0AAN9K9Y1_CANGL</name>
<dbReference type="Proteomes" id="UP001367508">
    <property type="component" value="Unassembled WGS sequence"/>
</dbReference>
<accession>A0AAN9K9Y1</accession>
<gene>
    <name evidence="1" type="ORF">VNO77_39136</name>
</gene>
<sequence length="305" mass="34500">MIRTQEFQLVLNGKDFVTLRQQYICSCQCVLTVSSQACANTDDLATFSKGETRSINDSTPLPNCHFTESSESKDKERNVTKNEKSKATYLHDLKGILSSWFNDSGEKVFAILFSVHVMVKLAISNTGSLFVLLLQKIHEILIKLSIRLAHSELLHQYSQWGYSEGNELKKLILNDLYYQLQREVEGRKLVLDSLAGYKLSHVAFKFELYTLEGLTAVLTIYQDDSLRTVATRKRIPYRRAFEDIPGLLACQTKLLLSSNHVTDSVVPGVPLSISKRQLHDAFLCINKLRFSRSASFVSVPKALES</sequence>
<dbReference type="AlphaFoldDB" id="A0AAN9K9Y1"/>
<dbReference type="EMBL" id="JAYMYQ010000009">
    <property type="protein sequence ID" value="KAK7313930.1"/>
    <property type="molecule type" value="Genomic_DNA"/>
</dbReference>
<protein>
    <submittedName>
        <fullName evidence="1">Uncharacterized protein</fullName>
    </submittedName>
</protein>
<organism evidence="1 2">
    <name type="scientific">Canavalia gladiata</name>
    <name type="common">Sword bean</name>
    <name type="synonym">Dolichos gladiatus</name>
    <dbReference type="NCBI Taxonomy" id="3824"/>
    <lineage>
        <taxon>Eukaryota</taxon>
        <taxon>Viridiplantae</taxon>
        <taxon>Streptophyta</taxon>
        <taxon>Embryophyta</taxon>
        <taxon>Tracheophyta</taxon>
        <taxon>Spermatophyta</taxon>
        <taxon>Magnoliopsida</taxon>
        <taxon>eudicotyledons</taxon>
        <taxon>Gunneridae</taxon>
        <taxon>Pentapetalae</taxon>
        <taxon>rosids</taxon>
        <taxon>fabids</taxon>
        <taxon>Fabales</taxon>
        <taxon>Fabaceae</taxon>
        <taxon>Papilionoideae</taxon>
        <taxon>50 kb inversion clade</taxon>
        <taxon>NPAAA clade</taxon>
        <taxon>indigoferoid/millettioid clade</taxon>
        <taxon>Phaseoleae</taxon>
        <taxon>Canavalia</taxon>
    </lineage>
</organism>
<evidence type="ECO:0000313" key="1">
    <source>
        <dbReference type="EMBL" id="KAK7313930.1"/>
    </source>
</evidence>